<proteinExistence type="inferred from homology"/>
<evidence type="ECO:0000256" key="2">
    <source>
        <dbReference type="ARBA" id="ARBA00022723"/>
    </source>
</evidence>
<dbReference type="GO" id="GO:0003868">
    <property type="term" value="F:4-hydroxyphenylpyruvate dioxygenase activity"/>
    <property type="evidence" value="ECO:0007669"/>
    <property type="project" value="InterPro"/>
</dbReference>
<feature type="binding site" evidence="5">
    <location>
        <position position="246"/>
    </location>
    <ligand>
        <name>Fe cation</name>
        <dbReference type="ChEBI" id="CHEBI:24875"/>
    </ligand>
</feature>
<dbReference type="Pfam" id="PF13669">
    <property type="entry name" value="Glyoxalase_4"/>
    <property type="match status" value="2"/>
</dbReference>
<dbReference type="Proteomes" id="UP000680865">
    <property type="component" value="Unassembled WGS sequence"/>
</dbReference>
<gene>
    <name evidence="7" type="ORF">Aco04nite_07610</name>
</gene>
<name>A0A919SC06_9ACTN</name>
<keyword evidence="7" id="KW-0223">Dioxygenase</keyword>
<keyword evidence="7" id="KW-0560">Oxidoreductase</keyword>
<evidence type="ECO:0000256" key="4">
    <source>
        <dbReference type="ARBA" id="ARBA00023004"/>
    </source>
</evidence>
<keyword evidence="4 5" id="KW-0408">Iron</keyword>
<dbReference type="PIRSF" id="PIRSF009283">
    <property type="entry name" value="HPP_dOase"/>
    <property type="match status" value="1"/>
</dbReference>
<dbReference type="CDD" id="cd08342">
    <property type="entry name" value="HPPD_N_like"/>
    <property type="match status" value="1"/>
</dbReference>
<keyword evidence="3" id="KW-0677">Repeat</keyword>
<evidence type="ECO:0000313" key="7">
    <source>
        <dbReference type="EMBL" id="GIM67740.1"/>
    </source>
</evidence>
<evidence type="ECO:0000256" key="3">
    <source>
        <dbReference type="ARBA" id="ARBA00022737"/>
    </source>
</evidence>
<dbReference type="EMBL" id="BOQP01000004">
    <property type="protein sequence ID" value="GIM67740.1"/>
    <property type="molecule type" value="Genomic_DNA"/>
</dbReference>
<feature type="binding site" evidence="5">
    <location>
        <position position="325"/>
    </location>
    <ligand>
        <name>Fe cation</name>
        <dbReference type="ChEBI" id="CHEBI:24875"/>
    </ligand>
</feature>
<dbReference type="GO" id="GO:0006572">
    <property type="term" value="P:L-tyrosine catabolic process"/>
    <property type="evidence" value="ECO:0007669"/>
    <property type="project" value="TreeGrafter"/>
</dbReference>
<keyword evidence="8" id="KW-1185">Reference proteome</keyword>
<comment type="cofactor">
    <cofactor evidence="5">
        <name>Fe cation</name>
        <dbReference type="ChEBI" id="CHEBI:24875"/>
    </cofactor>
    <text evidence="5">Binds 1 Fe cation per subunit.</text>
</comment>
<dbReference type="RefSeq" id="WP_212995770.1">
    <property type="nucleotide sequence ID" value="NZ_BAAATW010000002.1"/>
</dbReference>
<dbReference type="PROSITE" id="PS51819">
    <property type="entry name" value="VOC"/>
    <property type="match status" value="2"/>
</dbReference>
<reference evidence="7" key="1">
    <citation type="submission" date="2021-03" db="EMBL/GenBank/DDBJ databases">
        <title>Whole genome shotgun sequence of Actinoplanes consettensis NBRC 14913.</title>
        <authorList>
            <person name="Komaki H."/>
            <person name="Tamura T."/>
        </authorList>
    </citation>
    <scope>NUCLEOTIDE SEQUENCE</scope>
    <source>
        <strain evidence="7">NBRC 14913</strain>
    </source>
</reference>
<dbReference type="PANTHER" id="PTHR11959">
    <property type="entry name" value="4-HYDROXYPHENYLPYRUVATE DIOXYGENASE"/>
    <property type="match status" value="1"/>
</dbReference>
<dbReference type="InterPro" id="IPR029068">
    <property type="entry name" value="Glyas_Bleomycin-R_OHBP_Dase"/>
</dbReference>
<evidence type="ECO:0000256" key="1">
    <source>
        <dbReference type="ARBA" id="ARBA00005877"/>
    </source>
</evidence>
<dbReference type="InterPro" id="IPR041735">
    <property type="entry name" value="4OHPhenylPyrv_dOase_C"/>
</dbReference>
<protein>
    <submittedName>
        <fullName evidence="7">4-hydroxyphenylpyruvate dioxygenase</fullName>
    </submittedName>
</protein>
<accession>A0A919SC06</accession>
<dbReference type="InterPro" id="IPR041736">
    <property type="entry name" value="4OHPhenylPyrv_dOase_N"/>
</dbReference>
<dbReference type="GO" id="GO:0046872">
    <property type="term" value="F:metal ion binding"/>
    <property type="evidence" value="ECO:0007669"/>
    <property type="project" value="UniProtKB-KW"/>
</dbReference>
<comment type="similarity">
    <text evidence="1">Belongs to the 4HPPD family.</text>
</comment>
<dbReference type="PANTHER" id="PTHR11959:SF1">
    <property type="entry name" value="4-HYDROXYPHENYLPYRUVATE DIOXYGENASE"/>
    <property type="match status" value="1"/>
</dbReference>
<evidence type="ECO:0000313" key="8">
    <source>
        <dbReference type="Proteomes" id="UP000680865"/>
    </source>
</evidence>
<comment type="caution">
    <text evidence="7">The sequence shown here is derived from an EMBL/GenBank/DDBJ whole genome shotgun (WGS) entry which is preliminary data.</text>
</comment>
<dbReference type="InterPro" id="IPR005956">
    <property type="entry name" value="4OHPhenylPyrv_dOase"/>
</dbReference>
<feature type="binding site" evidence="5">
    <location>
        <position position="166"/>
    </location>
    <ligand>
        <name>Fe cation</name>
        <dbReference type="ChEBI" id="CHEBI:24875"/>
    </ligand>
</feature>
<dbReference type="AlphaFoldDB" id="A0A919SC06"/>
<feature type="domain" description="VOC" evidence="6">
    <location>
        <begin position="16"/>
        <end position="143"/>
    </location>
</feature>
<dbReference type="SUPFAM" id="SSF54593">
    <property type="entry name" value="Glyoxalase/Bleomycin resistance protein/Dihydroxybiphenyl dioxygenase"/>
    <property type="match status" value="1"/>
</dbReference>
<evidence type="ECO:0000259" key="6">
    <source>
        <dbReference type="PROSITE" id="PS51819"/>
    </source>
</evidence>
<dbReference type="NCBIfam" id="TIGR01263">
    <property type="entry name" value="4HPPD"/>
    <property type="match status" value="1"/>
</dbReference>
<dbReference type="Gene3D" id="3.10.180.10">
    <property type="entry name" value="2,3-Dihydroxybiphenyl 1,2-Dioxygenase, domain 1"/>
    <property type="match status" value="2"/>
</dbReference>
<keyword evidence="2 5" id="KW-0479">Metal-binding</keyword>
<dbReference type="CDD" id="cd07250">
    <property type="entry name" value="HPPD_C_like"/>
    <property type="match status" value="1"/>
</dbReference>
<organism evidence="7 8">
    <name type="scientific">Winogradskya consettensis</name>
    <dbReference type="NCBI Taxonomy" id="113560"/>
    <lineage>
        <taxon>Bacteria</taxon>
        <taxon>Bacillati</taxon>
        <taxon>Actinomycetota</taxon>
        <taxon>Actinomycetes</taxon>
        <taxon>Micromonosporales</taxon>
        <taxon>Micromonosporaceae</taxon>
        <taxon>Winogradskya</taxon>
    </lineage>
</organism>
<feature type="domain" description="VOC" evidence="6">
    <location>
        <begin position="163"/>
        <end position="314"/>
    </location>
</feature>
<dbReference type="InterPro" id="IPR037523">
    <property type="entry name" value="VOC_core"/>
</dbReference>
<sequence length="358" mass="38347">MANASAPADQAFADLSVDHIKLYVDDLAESIAWYTSRVGLRVYPDAHVDPATDPEVRSAALGHARIRLVLAQPLTDDHPGTAYLAQHGDGVADIALRVNDATTAFEEALRRGAAPVSQPAWNSGICTATIKGFGDVTHTFVQRDPDSGADVATSDPAGSRLIAVDHFAVCVEPGQLDATVRFYEDVLAFNNVFSERIVVGNQAIETVAVQSASASVTLTLIQPDASKDAGQIDEFLKAHGGPGVQHIALSTDNIVDSITSMDAAGMEFLPTPAAYYSMLADRLTLGRYSTHRLQELNILADQDHDGQLFQIFARSTHPRGTLFLEIIERLGAQTFGGGNIAALYKAVDRQRDSDHAGR</sequence>
<evidence type="ECO:0000256" key="5">
    <source>
        <dbReference type="PIRSR" id="PIRSR009283-1"/>
    </source>
</evidence>